<gene>
    <name evidence="3" type="primary">LOC111087128</name>
</gene>
<proteinExistence type="predicted"/>
<evidence type="ECO:0000313" key="2">
    <source>
        <dbReference type="Proteomes" id="UP000694941"/>
    </source>
</evidence>
<feature type="chain" id="PRO_5046809963" evidence="1">
    <location>
        <begin position="20"/>
        <end position="136"/>
    </location>
</feature>
<keyword evidence="2" id="KW-1185">Reference proteome</keyword>
<dbReference type="RefSeq" id="XP_022248380.1">
    <property type="nucleotide sequence ID" value="XM_022392672.1"/>
</dbReference>
<keyword evidence="1" id="KW-0732">Signal</keyword>
<feature type="signal peptide" evidence="1">
    <location>
        <begin position="1"/>
        <end position="19"/>
    </location>
</feature>
<protein>
    <submittedName>
        <fullName evidence="3">Uncharacterized protein LOC111087128</fullName>
    </submittedName>
</protein>
<name>A0ABM1SXM4_LIMPO</name>
<evidence type="ECO:0000313" key="3">
    <source>
        <dbReference type="RefSeq" id="XP_022248380.1"/>
    </source>
</evidence>
<organism evidence="2 3">
    <name type="scientific">Limulus polyphemus</name>
    <name type="common">Atlantic horseshoe crab</name>
    <dbReference type="NCBI Taxonomy" id="6850"/>
    <lineage>
        <taxon>Eukaryota</taxon>
        <taxon>Metazoa</taxon>
        <taxon>Ecdysozoa</taxon>
        <taxon>Arthropoda</taxon>
        <taxon>Chelicerata</taxon>
        <taxon>Merostomata</taxon>
        <taxon>Xiphosura</taxon>
        <taxon>Limulidae</taxon>
        <taxon>Limulus</taxon>
    </lineage>
</organism>
<sequence length="136" mass="15008">MKLFFGSLLLSCFFFSTQAVSCKCLSYAMKDSKPKELIAEFVYPVDLDCGDWTGEFECNDFCFDLFTEITNNGDLESIPPGEGETSVGQQACDTIQKDVENVRIGIFSKACGGDILDTGLRSLQNLCCKEGQFQSC</sequence>
<evidence type="ECO:0000256" key="1">
    <source>
        <dbReference type="SAM" id="SignalP"/>
    </source>
</evidence>
<dbReference type="GeneID" id="111087128"/>
<reference evidence="3" key="1">
    <citation type="submission" date="2025-08" db="UniProtKB">
        <authorList>
            <consortium name="RefSeq"/>
        </authorList>
    </citation>
    <scope>IDENTIFICATION</scope>
    <source>
        <tissue evidence="3">Muscle</tissue>
    </source>
</reference>
<dbReference type="Proteomes" id="UP000694941">
    <property type="component" value="Unplaced"/>
</dbReference>
<accession>A0ABM1SXM4</accession>